<dbReference type="PANTHER" id="PTHR30105">
    <property type="entry name" value="UNCHARACTERIZED YIBQ-RELATED"/>
    <property type="match status" value="1"/>
</dbReference>
<proteinExistence type="predicted"/>
<gene>
    <name evidence="2" type="ORF">DCP75_07405</name>
</gene>
<feature type="signal peptide" evidence="1">
    <location>
        <begin position="1"/>
        <end position="17"/>
    </location>
</feature>
<dbReference type="STRING" id="1121937.GCA_000423125_02896"/>
<dbReference type="GO" id="GO:0005975">
    <property type="term" value="P:carbohydrate metabolic process"/>
    <property type="evidence" value="ECO:0007669"/>
    <property type="project" value="InterPro"/>
</dbReference>
<dbReference type="AlphaFoldDB" id="A0A3C1KLE0"/>
<feature type="chain" id="PRO_5017712664" description="Divergent polysaccharide deacetylase family protein" evidence="1">
    <location>
        <begin position="18"/>
        <end position="277"/>
    </location>
</feature>
<dbReference type="Gene3D" id="3.20.20.370">
    <property type="entry name" value="Glycoside hydrolase/deacetylase"/>
    <property type="match status" value="1"/>
</dbReference>
<evidence type="ECO:0000313" key="2">
    <source>
        <dbReference type="EMBL" id="HAN27532.1"/>
    </source>
</evidence>
<dbReference type="PANTHER" id="PTHR30105:SF2">
    <property type="entry name" value="DIVERGENT POLYSACCHARIDE DEACETYLASE SUPERFAMILY"/>
    <property type="match status" value="1"/>
</dbReference>
<dbReference type="InterPro" id="IPR006837">
    <property type="entry name" value="Divergent_DAC"/>
</dbReference>
<protein>
    <recommendedName>
        <fullName evidence="4">Divergent polysaccharide deacetylase family protein</fullName>
    </recommendedName>
</protein>
<dbReference type="SUPFAM" id="SSF88713">
    <property type="entry name" value="Glycoside hydrolase/deacetylase"/>
    <property type="match status" value="1"/>
</dbReference>
<accession>A0A3C1KLE0</accession>
<dbReference type="Proteomes" id="UP000259273">
    <property type="component" value="Unassembled WGS sequence"/>
</dbReference>
<name>A0A3C1KLE0_9GAMM</name>
<comment type="caution">
    <text evidence="2">The sequence shown here is derived from an EMBL/GenBank/DDBJ whole genome shotgun (WGS) entry which is preliminary data.</text>
</comment>
<evidence type="ECO:0008006" key="4">
    <source>
        <dbReference type="Google" id="ProtNLM"/>
    </source>
</evidence>
<organism evidence="2 3">
    <name type="scientific">Haliea salexigens</name>
    <dbReference type="NCBI Taxonomy" id="287487"/>
    <lineage>
        <taxon>Bacteria</taxon>
        <taxon>Pseudomonadati</taxon>
        <taxon>Pseudomonadota</taxon>
        <taxon>Gammaproteobacteria</taxon>
        <taxon>Cellvibrionales</taxon>
        <taxon>Halieaceae</taxon>
        <taxon>Haliea</taxon>
    </lineage>
</organism>
<dbReference type="InterPro" id="IPR011330">
    <property type="entry name" value="Glyco_hydro/deAcase_b/a-brl"/>
</dbReference>
<sequence>MRQGLLLALLLPLAAWGMRPLETPQAVPETSGLVGAPYTAPLAGPPPAFVLPAGNPATLVIIIDDLGNRLKEGRQTVALPGRISVAVLPHTPHGARLAEEAYRSGKDVMLHAPMSTLDQRPLGPGALTAELSELEFRNTLGAALASVPHAQGVNNHMGSGLTQQAEPMRWLMTELTERQLYFVDSRTHSATVAAAAAAEAGLPHLSRQVFLDNVAQPAAIAERFLNAVEQARRRGIAVAIGHPYPETIAFLQTVLPGLEEQGIHLATVSEVLAGAGH</sequence>
<evidence type="ECO:0000256" key="1">
    <source>
        <dbReference type="SAM" id="SignalP"/>
    </source>
</evidence>
<evidence type="ECO:0000313" key="3">
    <source>
        <dbReference type="Proteomes" id="UP000259273"/>
    </source>
</evidence>
<dbReference type="CDD" id="cd10936">
    <property type="entry name" value="CE4_DAC2"/>
    <property type="match status" value="1"/>
</dbReference>
<reference evidence="2 3" key="1">
    <citation type="journal article" date="2018" name="Nat. Biotechnol.">
        <title>A standardized bacterial taxonomy based on genome phylogeny substantially revises the tree of life.</title>
        <authorList>
            <person name="Parks D.H."/>
            <person name="Chuvochina M."/>
            <person name="Waite D.W."/>
            <person name="Rinke C."/>
            <person name="Skarshewski A."/>
            <person name="Chaumeil P.A."/>
            <person name="Hugenholtz P."/>
        </authorList>
    </citation>
    <scope>NUCLEOTIDE SEQUENCE [LARGE SCALE GENOMIC DNA]</scope>
    <source>
        <strain evidence="2">UBA9158</strain>
    </source>
</reference>
<keyword evidence="1" id="KW-0732">Signal</keyword>
<dbReference type="EMBL" id="DMND01000103">
    <property type="protein sequence ID" value="HAN27532.1"/>
    <property type="molecule type" value="Genomic_DNA"/>
</dbReference>
<dbReference type="Pfam" id="PF04748">
    <property type="entry name" value="Polysacc_deac_2"/>
    <property type="match status" value="1"/>
</dbReference>